<comment type="caution">
    <text evidence="3">The sequence shown here is derived from an EMBL/GenBank/DDBJ whole genome shotgun (WGS) entry which is preliminary data.</text>
</comment>
<feature type="region of interest" description="Disordered" evidence="1">
    <location>
        <begin position="203"/>
        <end position="237"/>
    </location>
</feature>
<dbReference type="Proteomes" id="UP000253303">
    <property type="component" value="Unassembled WGS sequence"/>
</dbReference>
<sequence length="237" mass="26073">MVYDPSLIAALAARPQPYGGGVRVGHDSRTDDCNLPGSHGEHVLQSLFATGERAENFYRRQFTERLTHEMREFIARQEMAFVGTADAAGNCDTTFRSGPAGFVRVLDDTTLVYPEFRGNGVLASLGNILENPHISLLFVDFFDDLAGLHVNGRATITTALDAARRYGLDDDDRTSPGRRVERWVKVDVEEAYIHCSKHIPRLARKDRRDGPRPAAGDHFGVARARAGASPRDGNGPL</sequence>
<dbReference type="PANTHER" id="PTHR42815">
    <property type="entry name" value="FAD-BINDING, PUTATIVE (AFU_ORTHOLOGUE AFUA_6G07600)-RELATED"/>
    <property type="match status" value="1"/>
</dbReference>
<evidence type="ECO:0000259" key="2">
    <source>
        <dbReference type="Pfam" id="PF01243"/>
    </source>
</evidence>
<feature type="domain" description="Pyridoxamine 5'-phosphate oxidase N-terminal" evidence="2">
    <location>
        <begin position="66"/>
        <end position="195"/>
    </location>
</feature>
<dbReference type="Gene3D" id="2.30.110.10">
    <property type="entry name" value="Electron Transport, Fmn-binding Protein, Chain A"/>
    <property type="match status" value="1"/>
</dbReference>
<dbReference type="AlphaFoldDB" id="A0A366LKZ8"/>
<protein>
    <submittedName>
        <fullName evidence="3">Hydrolase</fullName>
    </submittedName>
</protein>
<proteinExistence type="predicted"/>
<dbReference type="Pfam" id="PF01243">
    <property type="entry name" value="PNPOx_N"/>
    <property type="match status" value="1"/>
</dbReference>
<dbReference type="PANTHER" id="PTHR42815:SF2">
    <property type="entry name" value="FAD-BINDING, PUTATIVE (AFU_ORTHOLOGUE AFUA_6G07600)-RELATED"/>
    <property type="match status" value="1"/>
</dbReference>
<keyword evidence="4" id="KW-1185">Reference proteome</keyword>
<dbReference type="GO" id="GO:0016787">
    <property type="term" value="F:hydrolase activity"/>
    <property type="evidence" value="ECO:0007669"/>
    <property type="project" value="UniProtKB-KW"/>
</dbReference>
<organism evidence="3 4">
    <name type="scientific">Spongiactinospora rosea</name>
    <dbReference type="NCBI Taxonomy" id="2248750"/>
    <lineage>
        <taxon>Bacteria</taxon>
        <taxon>Bacillati</taxon>
        <taxon>Actinomycetota</taxon>
        <taxon>Actinomycetes</taxon>
        <taxon>Streptosporangiales</taxon>
        <taxon>Streptosporangiaceae</taxon>
        <taxon>Spongiactinospora</taxon>
    </lineage>
</organism>
<dbReference type="SUPFAM" id="SSF50475">
    <property type="entry name" value="FMN-binding split barrel"/>
    <property type="match status" value="1"/>
</dbReference>
<dbReference type="EMBL" id="QMEY01000031">
    <property type="protein sequence ID" value="RBQ14571.1"/>
    <property type="molecule type" value="Genomic_DNA"/>
</dbReference>
<evidence type="ECO:0000313" key="3">
    <source>
        <dbReference type="EMBL" id="RBQ14571.1"/>
    </source>
</evidence>
<accession>A0A366LKZ8</accession>
<evidence type="ECO:0000313" key="4">
    <source>
        <dbReference type="Proteomes" id="UP000253303"/>
    </source>
</evidence>
<evidence type="ECO:0000256" key="1">
    <source>
        <dbReference type="SAM" id="MobiDB-lite"/>
    </source>
</evidence>
<reference evidence="3 4" key="1">
    <citation type="submission" date="2018-06" db="EMBL/GenBank/DDBJ databases">
        <title>Sphaerisporangium craniellae sp. nov., isolated from a marine sponge in the South China Sea.</title>
        <authorList>
            <person name="Li L."/>
        </authorList>
    </citation>
    <scope>NUCLEOTIDE SEQUENCE [LARGE SCALE GENOMIC DNA]</scope>
    <source>
        <strain evidence="3 4">LHW63015</strain>
    </source>
</reference>
<keyword evidence="3" id="KW-0378">Hydrolase</keyword>
<name>A0A366LKZ8_9ACTN</name>
<gene>
    <name evidence="3" type="ORF">DP939_39740</name>
</gene>
<dbReference type="InterPro" id="IPR012349">
    <property type="entry name" value="Split_barrel_FMN-bd"/>
</dbReference>
<dbReference type="InterPro" id="IPR011576">
    <property type="entry name" value="Pyridox_Oxase_N"/>
</dbReference>
<dbReference type="OrthoDB" id="9790331at2"/>